<dbReference type="Proteomes" id="UP000682733">
    <property type="component" value="Unassembled WGS sequence"/>
</dbReference>
<feature type="coiled-coil region" evidence="2">
    <location>
        <begin position="993"/>
        <end position="1041"/>
    </location>
</feature>
<dbReference type="Pfam" id="PF03645">
    <property type="entry name" value="Tctex-1"/>
    <property type="match status" value="1"/>
</dbReference>
<dbReference type="GO" id="GO:0045202">
    <property type="term" value="C:synapse"/>
    <property type="evidence" value="ECO:0007669"/>
    <property type="project" value="GOC"/>
</dbReference>
<comment type="caution">
    <text evidence="4">The sequence shown here is derived from an EMBL/GenBank/DDBJ whole genome shotgun (WGS) entry which is preliminary data.</text>
</comment>
<dbReference type="EMBL" id="CAJOBC010002765">
    <property type="protein sequence ID" value="CAF3750114.1"/>
    <property type="molecule type" value="Genomic_DNA"/>
</dbReference>
<dbReference type="PANTHER" id="PTHR36170:SF1">
    <property type="entry name" value="CENTROSOMAL PROTEIN OF 89 KDA"/>
    <property type="match status" value="1"/>
</dbReference>
<dbReference type="GO" id="GO:0097539">
    <property type="term" value="C:ciliary transition fiber"/>
    <property type="evidence" value="ECO:0007669"/>
    <property type="project" value="TreeGrafter"/>
</dbReference>
<dbReference type="Proteomes" id="UP000677228">
    <property type="component" value="Unassembled WGS sequence"/>
</dbReference>
<dbReference type="PANTHER" id="PTHR36170">
    <property type="entry name" value="CENTROSOMAL PROTEIN OF 89 KDA"/>
    <property type="match status" value="1"/>
</dbReference>
<dbReference type="GO" id="GO:0060271">
    <property type="term" value="P:cilium assembly"/>
    <property type="evidence" value="ECO:0007669"/>
    <property type="project" value="InterPro"/>
</dbReference>
<accession>A0A814FAG8</accession>
<evidence type="ECO:0000256" key="2">
    <source>
        <dbReference type="SAM" id="Coils"/>
    </source>
</evidence>
<name>A0A814FAG8_9BILA</name>
<sequence>MSDESVIRTRPSVFDAQLQLAKLKPIGENHRISEHRSSRPSLTFDIHPHSSDLNTPTAPENVFSSTVREAAFRFLHLTSISNSATSSTPSRRNLYRHITARINTGLHHDSLIVDRRRLPTYQLKPTYKINYDELKLELENSELKQQVERMHYNQANIQAQTTTLINSVRTKVKSFLTANDEERYKVIVQAIIYQNSSKSMTCASRCLWNKETDNSITLKMYGVDCERIHSHIASAIIPTGSIVSVPAVDKLFPQQKSKGKEEWGLFASILLRASLTSSLLTSQDLERKGLSVGHHIKGSKEQSNVEAHVHKQLRRALDPEPLYASVVKSTTTRSDSLSNAERRATGCIINDGIKYTSATNIRSIQLSGDINNAVTTLAKITPVLRPNQALTEELSLVDENGLTLSTVVVAQQPAFNLTSGVPLNELTTSHKVSSSTVEFEQLLETRSSTKSSLDIQGSGKFLTVTFKEPVHDTIEVEKRSLSKKSPQSSLFYTPLTEFFVPDDSMLDRIVIPPPQEYQPDIDELGRKYNDQMEQNTLLNEQVHTLQQSNDEQRRCYDDLFNLLQDSQKAPQQHLTNLLPQFGREQIRDLDDLNKTLQSRCIQLEKELYEIREKNSDQNQVDIYELKNENYYLRDYVHRLNAALSDYQTQHLPISYKKELEKERKKLMQIGLPMKGPTPSWLLNQKFLAPLFLCYDEKLYEKDEFIKKLQTQLYDLSNQVKVISQENLVMHEKLSKSTINDETHLSDVDHIKQQAYLVLEENKILQEQLDLQTNHLRDVQKSQIQEVSKLTKHLLLVESERTETDKNIEYVRLKNQYLTRRYEQLMFDSDHHINVEEHIKEISEMKRLTDELSEKHALEMHLLLKRVQDAETSKKVRTYKLTDSKSENERLKGEIRTLEKVNKKFQLRIQNFEKKLEIQQIKEQKALVLLAKVTDEVDQIRLERDTYHSMVKMIEEDMNTNQTRILDESVKLVLLDENLETCKGKPTEKVTEVQEQMKKQHENLKLRNLEQEQRIQQLSSLLNEKQLLMDNLYSEKRNLEADLETVWQTTMTDVYV</sequence>
<dbReference type="InterPro" id="IPR033545">
    <property type="entry name" value="CEP89"/>
</dbReference>
<dbReference type="OrthoDB" id="6622877at2759"/>
<evidence type="ECO:0000256" key="1">
    <source>
        <dbReference type="ARBA" id="ARBA00005361"/>
    </source>
</evidence>
<gene>
    <name evidence="4" type="ORF">GPM918_LOCUS12560</name>
    <name evidence="3" type="ORF">OVA965_LOCUS7902</name>
    <name evidence="6" type="ORF">SRO942_LOCUS12560</name>
    <name evidence="5" type="ORF">TMI583_LOCUS7898</name>
</gene>
<evidence type="ECO:0000313" key="6">
    <source>
        <dbReference type="EMBL" id="CAF3750114.1"/>
    </source>
</evidence>
<evidence type="ECO:0000313" key="3">
    <source>
        <dbReference type="EMBL" id="CAF0866434.1"/>
    </source>
</evidence>
<evidence type="ECO:0000313" key="4">
    <source>
        <dbReference type="EMBL" id="CAF0977279.1"/>
    </source>
</evidence>
<dbReference type="EMBL" id="CAJNOQ010002765">
    <property type="protein sequence ID" value="CAF0977279.1"/>
    <property type="molecule type" value="Genomic_DNA"/>
</dbReference>
<dbReference type="AlphaFoldDB" id="A0A814FAG8"/>
<keyword evidence="2" id="KW-0175">Coiled coil</keyword>
<reference evidence="4" key="1">
    <citation type="submission" date="2021-02" db="EMBL/GenBank/DDBJ databases">
        <authorList>
            <person name="Nowell W R."/>
        </authorList>
    </citation>
    <scope>NUCLEOTIDE SEQUENCE</scope>
</reference>
<feature type="coiled-coil region" evidence="2">
    <location>
        <begin position="586"/>
        <end position="613"/>
    </location>
</feature>
<dbReference type="EMBL" id="CAJOBA010002586">
    <property type="protein sequence ID" value="CAF3651240.1"/>
    <property type="molecule type" value="Genomic_DNA"/>
</dbReference>
<dbReference type="CDD" id="cd21451">
    <property type="entry name" value="DLC-like_TCTEX1D"/>
    <property type="match status" value="1"/>
</dbReference>
<evidence type="ECO:0000313" key="5">
    <source>
        <dbReference type="EMBL" id="CAF3651240.1"/>
    </source>
</evidence>
<proteinExistence type="inferred from homology"/>
<dbReference type="InterPro" id="IPR005334">
    <property type="entry name" value="Tctex-1-like"/>
</dbReference>
<protein>
    <submittedName>
        <fullName evidence="4">Uncharacterized protein</fullName>
    </submittedName>
</protein>
<dbReference type="GO" id="GO:0007005">
    <property type="term" value="P:mitochondrion organization"/>
    <property type="evidence" value="ECO:0007669"/>
    <property type="project" value="InterPro"/>
</dbReference>
<dbReference type="GO" id="GO:0005814">
    <property type="term" value="C:centriole"/>
    <property type="evidence" value="ECO:0007669"/>
    <property type="project" value="InterPro"/>
</dbReference>
<dbReference type="Gene3D" id="3.30.1140.40">
    <property type="entry name" value="Tctex-1"/>
    <property type="match status" value="1"/>
</dbReference>
<organism evidence="4 7">
    <name type="scientific">Didymodactylos carnosus</name>
    <dbReference type="NCBI Taxonomy" id="1234261"/>
    <lineage>
        <taxon>Eukaryota</taxon>
        <taxon>Metazoa</taxon>
        <taxon>Spiralia</taxon>
        <taxon>Gnathifera</taxon>
        <taxon>Rotifera</taxon>
        <taxon>Eurotatoria</taxon>
        <taxon>Bdelloidea</taxon>
        <taxon>Philodinida</taxon>
        <taxon>Philodinidae</taxon>
        <taxon>Didymodactylos</taxon>
    </lineage>
</organism>
<feature type="coiled-coil region" evidence="2">
    <location>
        <begin position="880"/>
        <end position="921"/>
    </location>
</feature>
<comment type="similarity">
    <text evidence="1">Belongs to the dynein light chain Tctex-type family.</text>
</comment>
<dbReference type="InterPro" id="IPR038586">
    <property type="entry name" value="Tctex-1-like_sf"/>
</dbReference>
<dbReference type="Proteomes" id="UP000663829">
    <property type="component" value="Unassembled WGS sequence"/>
</dbReference>
<dbReference type="EMBL" id="CAJNOK010002585">
    <property type="protein sequence ID" value="CAF0866434.1"/>
    <property type="molecule type" value="Genomic_DNA"/>
</dbReference>
<dbReference type="Proteomes" id="UP000681722">
    <property type="component" value="Unassembled WGS sequence"/>
</dbReference>
<evidence type="ECO:0000313" key="7">
    <source>
        <dbReference type="Proteomes" id="UP000663829"/>
    </source>
</evidence>
<keyword evidence="7" id="KW-1185">Reference proteome</keyword>
<dbReference type="GO" id="GO:0007268">
    <property type="term" value="P:chemical synaptic transmission"/>
    <property type="evidence" value="ECO:0007669"/>
    <property type="project" value="InterPro"/>
</dbReference>